<evidence type="ECO:0000256" key="1">
    <source>
        <dbReference type="ARBA" id="ARBA00008243"/>
    </source>
</evidence>
<proteinExistence type="inferred from homology"/>
<dbReference type="OMA" id="TFIDSAY"/>
<name>L8H7E1_ACACF</name>
<dbReference type="OrthoDB" id="10249572at2759"/>
<evidence type="ECO:0000313" key="9">
    <source>
        <dbReference type="Proteomes" id="UP000011083"/>
    </source>
</evidence>
<dbReference type="EMBL" id="KB007908">
    <property type="protein sequence ID" value="ELR21055.1"/>
    <property type="molecule type" value="Genomic_DNA"/>
</dbReference>
<dbReference type="GO" id="GO:0005524">
    <property type="term" value="F:ATP binding"/>
    <property type="evidence" value="ECO:0007669"/>
    <property type="project" value="InterPro"/>
</dbReference>
<dbReference type="PRINTS" id="PR01368">
    <property type="entry name" value="SYNAPSIN"/>
</dbReference>
<dbReference type="GeneID" id="14921930"/>
<dbReference type="PANTHER" id="PTHR10841:SF17">
    <property type="entry name" value="SYNAPSIN"/>
    <property type="match status" value="1"/>
</dbReference>
<keyword evidence="2" id="KW-0597">Phosphoprotein</keyword>
<reference evidence="8 9" key="1">
    <citation type="journal article" date="2013" name="Genome Biol.">
        <title>Genome of Acanthamoeba castellanii highlights extensive lateral gene transfer and early evolution of tyrosine kinase signaling.</title>
        <authorList>
            <person name="Clarke M."/>
            <person name="Lohan A.J."/>
            <person name="Liu B."/>
            <person name="Lagkouvardos I."/>
            <person name="Roy S."/>
            <person name="Zafar N."/>
            <person name="Bertelli C."/>
            <person name="Schilde C."/>
            <person name="Kianianmomeni A."/>
            <person name="Burglin T.R."/>
            <person name="Frech C."/>
            <person name="Turcotte B."/>
            <person name="Kopec K.O."/>
            <person name="Synnott J.M."/>
            <person name="Choo C."/>
            <person name="Paponov I."/>
            <person name="Finkler A."/>
            <person name="Soon Heng Tan C."/>
            <person name="Hutchins A.P."/>
            <person name="Weinmeier T."/>
            <person name="Rattei T."/>
            <person name="Chu J.S."/>
            <person name="Gimenez G."/>
            <person name="Irimia M."/>
            <person name="Rigden D.J."/>
            <person name="Fitzpatrick D.A."/>
            <person name="Lorenzo-Morales J."/>
            <person name="Bateman A."/>
            <person name="Chiu C.H."/>
            <person name="Tang P."/>
            <person name="Hegemann P."/>
            <person name="Fromm H."/>
            <person name="Raoult D."/>
            <person name="Greub G."/>
            <person name="Miranda-Saavedra D."/>
            <person name="Chen N."/>
            <person name="Nash P."/>
            <person name="Ginger M.L."/>
            <person name="Horn M."/>
            <person name="Schaap P."/>
            <person name="Caler L."/>
            <person name="Loftus B."/>
        </authorList>
    </citation>
    <scope>NUCLEOTIDE SEQUENCE [LARGE SCALE GENOMIC DNA]</scope>
    <source>
        <strain evidence="8 9">Neff</strain>
    </source>
</reference>
<evidence type="ECO:0000256" key="3">
    <source>
        <dbReference type="ARBA" id="ARBA00023018"/>
    </source>
</evidence>
<feature type="compositionally biased region" description="Basic residues" evidence="5">
    <location>
        <begin position="24"/>
        <end position="36"/>
    </location>
</feature>
<feature type="region of interest" description="Disordered" evidence="5">
    <location>
        <begin position="1"/>
        <end position="50"/>
    </location>
</feature>
<dbReference type="Proteomes" id="UP000011083">
    <property type="component" value="Unassembled WGS sequence"/>
</dbReference>
<dbReference type="Gene3D" id="3.40.50.20">
    <property type="match status" value="1"/>
</dbReference>
<comment type="subcellular location">
    <subcellularLocation>
        <location evidence="4">Synapse</location>
    </subcellularLocation>
</comment>
<dbReference type="AlphaFoldDB" id="L8H7E1"/>
<feature type="compositionally biased region" description="Basic and acidic residues" evidence="5">
    <location>
        <begin position="1"/>
        <end position="23"/>
    </location>
</feature>
<protein>
    <submittedName>
        <fullName evidence="8">Synapsin, ATP binding domain containing protein</fullName>
    </submittedName>
</protein>
<organism evidence="8 9">
    <name type="scientific">Acanthamoeba castellanii (strain ATCC 30010 / Neff)</name>
    <dbReference type="NCBI Taxonomy" id="1257118"/>
    <lineage>
        <taxon>Eukaryota</taxon>
        <taxon>Amoebozoa</taxon>
        <taxon>Discosea</taxon>
        <taxon>Longamoebia</taxon>
        <taxon>Centramoebida</taxon>
        <taxon>Acanthamoebidae</taxon>
        <taxon>Acanthamoeba</taxon>
    </lineage>
</organism>
<comment type="similarity">
    <text evidence="1">Belongs to the synapsin family.</text>
</comment>
<dbReference type="InterPro" id="IPR016185">
    <property type="entry name" value="PreATP-grasp_dom_sf"/>
</dbReference>
<sequence length="371" mass="41510">MEKDKAAKKSAKEEKAKEKVDKKKDKKDKKKSGKHPSKADKKKATDATGSSSAERVRELIVLDGRVTSDWVKLFENDRLKDGSRIRVVQASWMETSVAVYSDAGCMMSIAPIRESEGKVTRPNWLGVKPDFLLIRNQVRGPTPASDNRNTLYGLMMAGVPAINTLQSEYMNLERPIMYGVLREIQKRVGADKFPLIPINFYSSHTQMAITPDMPAVMKVSHAHAGMGKIKLDETAAFRDMATVLALNNNYCTSEPFIDAEYGLRVQKIGNHYRVYKKVYTGSGWKSQFGGSDLQLIEINDRYKLWVDECAKAFGGMDLLAVDALKAKDGQEYIIELNGTAIGLTPGYEAEDTEHIHQLTLERMNSLFCADE</sequence>
<dbReference type="Pfam" id="PF02078">
    <property type="entry name" value="Synapsin"/>
    <property type="match status" value="1"/>
</dbReference>
<dbReference type="Gene3D" id="3.30.1490.20">
    <property type="entry name" value="ATP-grasp fold, A domain"/>
    <property type="match status" value="1"/>
</dbReference>
<dbReference type="PANTHER" id="PTHR10841">
    <property type="entry name" value="SYNAPSIN"/>
    <property type="match status" value="1"/>
</dbReference>
<dbReference type="RefSeq" id="XP_004344798.1">
    <property type="nucleotide sequence ID" value="XM_004344748.1"/>
</dbReference>
<dbReference type="STRING" id="1257118.L8H7E1"/>
<feature type="domain" description="Synapsin ATP-binding" evidence="7">
    <location>
        <begin position="163"/>
        <end position="364"/>
    </location>
</feature>
<evidence type="ECO:0000256" key="4">
    <source>
        <dbReference type="ARBA" id="ARBA00034103"/>
    </source>
</evidence>
<dbReference type="VEuPathDB" id="AmoebaDB:ACA1_282190"/>
<evidence type="ECO:0000256" key="5">
    <source>
        <dbReference type="SAM" id="MobiDB-lite"/>
    </source>
</evidence>
<evidence type="ECO:0000313" key="8">
    <source>
        <dbReference type="EMBL" id="ELR21055.1"/>
    </source>
</evidence>
<dbReference type="InterPro" id="IPR001359">
    <property type="entry name" value="Synapsin"/>
</dbReference>
<dbReference type="SUPFAM" id="SSF52440">
    <property type="entry name" value="PreATP-grasp domain"/>
    <property type="match status" value="1"/>
</dbReference>
<accession>L8H7E1</accession>
<evidence type="ECO:0000259" key="7">
    <source>
        <dbReference type="Pfam" id="PF02750"/>
    </source>
</evidence>
<gene>
    <name evidence="8" type="ORF">ACA1_282190</name>
</gene>
<keyword evidence="3" id="KW-0770">Synapse</keyword>
<dbReference type="Gene3D" id="3.30.470.20">
    <property type="entry name" value="ATP-grasp fold, B domain"/>
    <property type="match status" value="1"/>
</dbReference>
<dbReference type="SUPFAM" id="SSF56059">
    <property type="entry name" value="Glutathione synthetase ATP-binding domain-like"/>
    <property type="match status" value="1"/>
</dbReference>
<feature type="domain" description="Synapsin pre-ATP-grasp" evidence="6">
    <location>
        <begin position="54"/>
        <end position="161"/>
    </location>
</feature>
<evidence type="ECO:0000259" key="6">
    <source>
        <dbReference type="Pfam" id="PF02078"/>
    </source>
</evidence>
<dbReference type="KEGG" id="acan:ACA1_282190"/>
<dbReference type="Pfam" id="PF02750">
    <property type="entry name" value="Synapsin_C"/>
    <property type="match status" value="1"/>
</dbReference>
<dbReference type="InterPro" id="IPR013815">
    <property type="entry name" value="ATP_grasp_subdomain_1"/>
</dbReference>
<dbReference type="InterPro" id="IPR020897">
    <property type="entry name" value="Synapsin_pre-ATP-grasp_dom"/>
</dbReference>
<keyword evidence="9" id="KW-1185">Reference proteome</keyword>
<evidence type="ECO:0000256" key="2">
    <source>
        <dbReference type="ARBA" id="ARBA00022553"/>
    </source>
</evidence>
<dbReference type="InterPro" id="IPR020898">
    <property type="entry name" value="Synapsin_ATP-bd_dom"/>
</dbReference>